<dbReference type="AlphaFoldDB" id="A0AAE8L704"/>
<accession>A0AAE8L704</accession>
<evidence type="ECO:0000256" key="1">
    <source>
        <dbReference type="SAM" id="MobiDB-lite"/>
    </source>
</evidence>
<evidence type="ECO:0000313" key="5">
    <source>
        <dbReference type="Proteomes" id="UP000199140"/>
    </source>
</evidence>
<evidence type="ECO:0000313" key="2">
    <source>
        <dbReference type="EMBL" id="APT31912.1"/>
    </source>
</evidence>
<reference evidence="3 5" key="2">
    <citation type="submission" date="2016-10" db="EMBL/GenBank/DDBJ databases">
        <authorList>
            <person name="Varghese N."/>
            <person name="Submissions S."/>
        </authorList>
    </citation>
    <scope>NUCLEOTIDE SEQUENCE [LARGE SCALE GENOMIC DNA]</scope>
    <source>
        <strain evidence="3 5">CBMB27</strain>
    </source>
</reference>
<dbReference type="EMBL" id="CP015367">
    <property type="protein sequence ID" value="APT31912.1"/>
    <property type="molecule type" value="Genomic_DNA"/>
</dbReference>
<feature type="region of interest" description="Disordered" evidence="1">
    <location>
        <begin position="1"/>
        <end position="46"/>
    </location>
</feature>
<proteinExistence type="predicted"/>
<protein>
    <submittedName>
        <fullName evidence="3">Uncharacterized protein</fullName>
    </submittedName>
</protein>
<reference evidence="2 4" key="1">
    <citation type="submission" date="2016-04" db="EMBL/GenBank/DDBJ databases">
        <title>Complete genome sequencing and analysis of CBMB27, Methylobacterium phyllosphaerae isolated from leaf tissues of rice (Oryza sativa L.).</title>
        <authorList>
            <person name="Lee Y."/>
            <person name="Hwangbo K."/>
            <person name="Chung H."/>
            <person name="Yoo J."/>
            <person name="Kim K.Y."/>
            <person name="Sa T.M."/>
            <person name="Um Y."/>
            <person name="Madhaiyan M."/>
        </authorList>
    </citation>
    <scope>NUCLEOTIDE SEQUENCE [LARGE SCALE GENOMIC DNA]</scope>
    <source>
        <strain evidence="2 4">CBMB27</strain>
    </source>
</reference>
<evidence type="ECO:0000313" key="4">
    <source>
        <dbReference type="Proteomes" id="UP000185487"/>
    </source>
</evidence>
<gene>
    <name evidence="2" type="ORF">MCBMB27_02621</name>
    <name evidence="3" type="ORF">SAMN05192567_11246</name>
</gene>
<keyword evidence="4" id="KW-1185">Reference proteome</keyword>
<organism evidence="3 5">
    <name type="scientific">Methylobacterium phyllosphaerae</name>
    <dbReference type="NCBI Taxonomy" id="418223"/>
    <lineage>
        <taxon>Bacteria</taxon>
        <taxon>Pseudomonadati</taxon>
        <taxon>Pseudomonadota</taxon>
        <taxon>Alphaproteobacteria</taxon>
        <taxon>Hyphomicrobiales</taxon>
        <taxon>Methylobacteriaceae</taxon>
        <taxon>Methylobacterium</taxon>
    </lineage>
</organism>
<evidence type="ECO:0000313" key="3">
    <source>
        <dbReference type="EMBL" id="SFH01687.1"/>
    </source>
</evidence>
<sequence length="97" mass="10148">MNHSDTPILISSPADLPEVSSVGGEAATGAIPSRSPAARLIPDPFGTSTPDGALRLSVFRPFGQRTLRIELGGVAYDALVDDDTRDCLITLLTEGAR</sequence>
<dbReference type="KEGG" id="mphy:MCBMB27_02621"/>
<dbReference type="Proteomes" id="UP000185487">
    <property type="component" value="Chromosome"/>
</dbReference>
<dbReference type="RefSeq" id="WP_075380562.1">
    <property type="nucleotide sequence ID" value="NZ_CP015367.1"/>
</dbReference>
<dbReference type="EMBL" id="FOPK01000012">
    <property type="protein sequence ID" value="SFH01687.1"/>
    <property type="molecule type" value="Genomic_DNA"/>
</dbReference>
<name>A0AAE8L704_9HYPH</name>
<dbReference type="Proteomes" id="UP000199140">
    <property type="component" value="Unassembled WGS sequence"/>
</dbReference>